<dbReference type="InterPro" id="IPR052155">
    <property type="entry name" value="Biofilm_reg_signaling"/>
</dbReference>
<dbReference type="Proteomes" id="UP000512167">
    <property type="component" value="Chromosome"/>
</dbReference>
<feature type="transmembrane region" description="Helical" evidence="1">
    <location>
        <begin position="116"/>
        <end position="138"/>
    </location>
</feature>
<dbReference type="AlphaFoldDB" id="A0A7L6N0A3"/>
<dbReference type="InterPro" id="IPR043128">
    <property type="entry name" value="Rev_trsase/Diguanyl_cyclase"/>
</dbReference>
<proteinExistence type="predicted"/>
<dbReference type="PANTHER" id="PTHR44757">
    <property type="entry name" value="DIGUANYLATE CYCLASE DGCP"/>
    <property type="match status" value="1"/>
</dbReference>
<dbReference type="InterPro" id="IPR000160">
    <property type="entry name" value="GGDEF_dom"/>
</dbReference>
<evidence type="ECO:0000256" key="1">
    <source>
        <dbReference type="SAM" id="Phobius"/>
    </source>
</evidence>
<keyword evidence="1" id="KW-1133">Transmembrane helix</keyword>
<gene>
    <name evidence="3" type="ORF">HF295_01805</name>
</gene>
<dbReference type="Pfam" id="PF00990">
    <property type="entry name" value="GGDEF"/>
    <property type="match status" value="1"/>
</dbReference>
<feature type="transmembrane region" description="Helical" evidence="1">
    <location>
        <begin position="159"/>
        <end position="177"/>
    </location>
</feature>
<feature type="transmembrane region" description="Helical" evidence="1">
    <location>
        <begin position="60"/>
        <end position="78"/>
    </location>
</feature>
<dbReference type="SMART" id="SM00267">
    <property type="entry name" value="GGDEF"/>
    <property type="match status" value="1"/>
</dbReference>
<keyword evidence="1" id="KW-0812">Transmembrane</keyword>
<dbReference type="RefSeq" id="WP_312032141.1">
    <property type="nucleotide sequence ID" value="NZ_CP051151.1"/>
</dbReference>
<feature type="transmembrane region" description="Helical" evidence="1">
    <location>
        <begin position="6"/>
        <end position="22"/>
    </location>
</feature>
<dbReference type="SUPFAM" id="SSF55073">
    <property type="entry name" value="Nucleotide cyclase"/>
    <property type="match status" value="1"/>
</dbReference>
<evidence type="ECO:0000313" key="4">
    <source>
        <dbReference type="Proteomes" id="UP000512167"/>
    </source>
</evidence>
<sequence>MIPLISSLLILVVNITTSEYLIKSRMKRLYRILFLILFTLLMLGLTRWFIPLLIGQDMPVYMITFVSWLYILVYIFIYNDSLKTILAVMGFSFSHTLFVNGLAYHIFSIYYNDYRVIGFLLFEIAFFLISTPIILYLLKNTLLKALPSYKENLQKITTLLLLMNFLLMYLSRFILNFNHIFDILLFYGVLFFMMIITYYLIYRLTQTSTNVQELTDLVYYDPLTKLNNRLALFNDFDKLDLTSKEFFLYYLDLNQLKTINDKYGHIKGDAYLIEFSKALEKTVKDKGQVYRISGDEFIVTSQTTMFNVDHMKKEINKHYFYEHPFIGVSIGLAIYPKNGRNLDELLNYADVLMYKDKENKE</sequence>
<protein>
    <submittedName>
        <fullName evidence="3">GGDEF domain-containing protein</fullName>
    </submittedName>
</protein>
<feature type="transmembrane region" description="Helical" evidence="1">
    <location>
        <begin position="85"/>
        <end position="110"/>
    </location>
</feature>
<dbReference type="NCBIfam" id="TIGR00254">
    <property type="entry name" value="GGDEF"/>
    <property type="match status" value="1"/>
</dbReference>
<dbReference type="InterPro" id="IPR029787">
    <property type="entry name" value="Nucleotide_cyclase"/>
</dbReference>
<keyword evidence="4" id="KW-1185">Reference proteome</keyword>
<keyword evidence="1" id="KW-0472">Membrane</keyword>
<feature type="transmembrane region" description="Helical" evidence="1">
    <location>
        <begin position="183"/>
        <end position="202"/>
    </location>
</feature>
<dbReference type="PANTHER" id="PTHR44757:SF2">
    <property type="entry name" value="BIOFILM ARCHITECTURE MAINTENANCE PROTEIN MBAA"/>
    <property type="match status" value="1"/>
</dbReference>
<dbReference type="KEGG" id="tbk:HF295_01805"/>
<feature type="transmembrane region" description="Helical" evidence="1">
    <location>
        <begin position="29"/>
        <end position="54"/>
    </location>
</feature>
<name>A0A7L6N0A3_9MOLU</name>
<dbReference type="Gene3D" id="3.30.70.270">
    <property type="match status" value="1"/>
</dbReference>
<evidence type="ECO:0000259" key="2">
    <source>
        <dbReference type="PROSITE" id="PS50887"/>
    </source>
</evidence>
<feature type="domain" description="GGDEF" evidence="2">
    <location>
        <begin position="244"/>
        <end position="361"/>
    </location>
</feature>
<accession>A0A7L6N0A3</accession>
<evidence type="ECO:0000313" key="3">
    <source>
        <dbReference type="EMBL" id="QLY39663.1"/>
    </source>
</evidence>
<dbReference type="PROSITE" id="PS50887">
    <property type="entry name" value="GGDEF"/>
    <property type="match status" value="1"/>
</dbReference>
<dbReference type="CDD" id="cd01949">
    <property type="entry name" value="GGDEF"/>
    <property type="match status" value="1"/>
</dbReference>
<organism evidence="3 4">
    <name type="scientific">Hujiaoplasma nucleasis</name>
    <dbReference type="NCBI Taxonomy" id="2725268"/>
    <lineage>
        <taxon>Bacteria</taxon>
        <taxon>Bacillati</taxon>
        <taxon>Mycoplasmatota</taxon>
        <taxon>Mollicutes</taxon>
        <taxon>Candidatus Izemoplasmatales</taxon>
        <taxon>Hujiaoplasmataceae</taxon>
        <taxon>Hujiaoplasma</taxon>
    </lineage>
</organism>
<dbReference type="EMBL" id="CP051151">
    <property type="protein sequence ID" value="QLY39663.1"/>
    <property type="molecule type" value="Genomic_DNA"/>
</dbReference>
<reference evidence="3 4" key="1">
    <citation type="submission" date="2020-04" db="EMBL/GenBank/DDBJ databases">
        <authorList>
            <person name="Zheng R.K."/>
            <person name="Sun C.M."/>
        </authorList>
    </citation>
    <scope>NUCLEOTIDE SEQUENCE [LARGE SCALE GENOMIC DNA]</scope>
    <source>
        <strain evidence="4">zrk29</strain>
    </source>
</reference>